<dbReference type="PANTHER" id="PTHR46512">
    <property type="entry name" value="PEPTIDYLPROLYL ISOMERASE"/>
    <property type="match status" value="1"/>
</dbReference>
<dbReference type="InterPro" id="IPR019734">
    <property type="entry name" value="TPR_rpt"/>
</dbReference>
<dbReference type="GO" id="GO:0005829">
    <property type="term" value="C:cytosol"/>
    <property type="evidence" value="ECO:0007669"/>
    <property type="project" value="TreeGrafter"/>
</dbReference>
<dbReference type="Gene3D" id="1.25.40.10">
    <property type="entry name" value="Tetratricopeptide repeat domain"/>
    <property type="match status" value="1"/>
</dbReference>
<evidence type="ECO:0000256" key="1">
    <source>
        <dbReference type="SAM" id="MobiDB-lite"/>
    </source>
</evidence>
<dbReference type="OrthoDB" id="433738at2759"/>
<keyword evidence="3" id="KW-1185">Reference proteome</keyword>
<dbReference type="OMA" id="KIYANMS"/>
<sequence>MADIVPDPVIANTTVHKLNIAKQKKDSADQAFKLGNAKDALKSYHEALMYLLGLDKNALQSLGMGSKSSTSDPTEGGKEKEKTEVDDILEKIYANMSACHLKNQNWKRAAETAGKALAKNENNYKAMFRKGKALGEQGFFDKALKVLEELKKKNPTDTALVDQEIARLRAIDNEREKAHKNKMKGKDR</sequence>
<gene>
    <name evidence="2" type="ORF">HYPSUDRAFT_133165</name>
</gene>
<dbReference type="GO" id="GO:0012505">
    <property type="term" value="C:endomembrane system"/>
    <property type="evidence" value="ECO:0007669"/>
    <property type="project" value="TreeGrafter"/>
</dbReference>
<feature type="region of interest" description="Disordered" evidence="1">
    <location>
        <begin position="63"/>
        <end position="82"/>
    </location>
</feature>
<accession>A0A0D2LF89</accession>
<dbReference type="Proteomes" id="UP000054270">
    <property type="component" value="Unassembled WGS sequence"/>
</dbReference>
<evidence type="ECO:0000313" key="3">
    <source>
        <dbReference type="Proteomes" id="UP000054270"/>
    </source>
</evidence>
<evidence type="ECO:0000313" key="2">
    <source>
        <dbReference type="EMBL" id="KJA26242.1"/>
    </source>
</evidence>
<dbReference type="EMBL" id="KN817528">
    <property type="protein sequence ID" value="KJA26242.1"/>
    <property type="molecule type" value="Genomic_DNA"/>
</dbReference>
<dbReference type="InterPro" id="IPR050754">
    <property type="entry name" value="FKBP4/5/8-like"/>
</dbReference>
<dbReference type="SUPFAM" id="SSF48452">
    <property type="entry name" value="TPR-like"/>
    <property type="match status" value="1"/>
</dbReference>
<protein>
    <submittedName>
        <fullName evidence="2">Uncharacterized protein</fullName>
    </submittedName>
</protein>
<organism evidence="2 3">
    <name type="scientific">Hypholoma sublateritium (strain FD-334 SS-4)</name>
    <dbReference type="NCBI Taxonomy" id="945553"/>
    <lineage>
        <taxon>Eukaryota</taxon>
        <taxon>Fungi</taxon>
        <taxon>Dikarya</taxon>
        <taxon>Basidiomycota</taxon>
        <taxon>Agaricomycotina</taxon>
        <taxon>Agaricomycetes</taxon>
        <taxon>Agaricomycetidae</taxon>
        <taxon>Agaricales</taxon>
        <taxon>Agaricineae</taxon>
        <taxon>Strophariaceae</taxon>
        <taxon>Hypholoma</taxon>
    </lineage>
</organism>
<dbReference type="GO" id="GO:0005740">
    <property type="term" value="C:mitochondrial envelope"/>
    <property type="evidence" value="ECO:0007669"/>
    <property type="project" value="TreeGrafter"/>
</dbReference>
<proteinExistence type="predicted"/>
<reference evidence="3" key="1">
    <citation type="submission" date="2014-04" db="EMBL/GenBank/DDBJ databases">
        <title>Evolutionary Origins and Diversification of the Mycorrhizal Mutualists.</title>
        <authorList>
            <consortium name="DOE Joint Genome Institute"/>
            <consortium name="Mycorrhizal Genomics Consortium"/>
            <person name="Kohler A."/>
            <person name="Kuo A."/>
            <person name="Nagy L.G."/>
            <person name="Floudas D."/>
            <person name="Copeland A."/>
            <person name="Barry K.W."/>
            <person name="Cichocki N."/>
            <person name="Veneault-Fourrey C."/>
            <person name="LaButti K."/>
            <person name="Lindquist E.A."/>
            <person name="Lipzen A."/>
            <person name="Lundell T."/>
            <person name="Morin E."/>
            <person name="Murat C."/>
            <person name="Riley R."/>
            <person name="Ohm R."/>
            <person name="Sun H."/>
            <person name="Tunlid A."/>
            <person name="Henrissat B."/>
            <person name="Grigoriev I.V."/>
            <person name="Hibbett D.S."/>
            <person name="Martin F."/>
        </authorList>
    </citation>
    <scope>NUCLEOTIDE SEQUENCE [LARGE SCALE GENOMIC DNA]</scope>
    <source>
        <strain evidence="3">FD-334 SS-4</strain>
    </source>
</reference>
<dbReference type="GO" id="GO:0016020">
    <property type="term" value="C:membrane"/>
    <property type="evidence" value="ECO:0007669"/>
    <property type="project" value="TreeGrafter"/>
</dbReference>
<dbReference type="AlphaFoldDB" id="A0A0D2LF89"/>
<dbReference type="InterPro" id="IPR011990">
    <property type="entry name" value="TPR-like_helical_dom_sf"/>
</dbReference>
<dbReference type="SMART" id="SM00028">
    <property type="entry name" value="TPR"/>
    <property type="match status" value="2"/>
</dbReference>
<dbReference type="Pfam" id="PF14559">
    <property type="entry name" value="TPR_19"/>
    <property type="match status" value="1"/>
</dbReference>
<dbReference type="STRING" id="945553.A0A0D2LF89"/>
<dbReference type="GO" id="GO:0044183">
    <property type="term" value="F:protein folding chaperone"/>
    <property type="evidence" value="ECO:0007669"/>
    <property type="project" value="TreeGrafter"/>
</dbReference>
<dbReference type="GO" id="GO:0043066">
    <property type="term" value="P:negative regulation of apoptotic process"/>
    <property type="evidence" value="ECO:0007669"/>
    <property type="project" value="TreeGrafter"/>
</dbReference>
<name>A0A0D2LF89_HYPSF</name>
<dbReference type="PANTHER" id="PTHR46512:SF1">
    <property type="entry name" value="PEPTIDYLPROLYL ISOMERASE"/>
    <property type="match status" value="1"/>
</dbReference>